<reference evidence="1" key="1">
    <citation type="submission" date="2018-11" db="EMBL/GenBank/DDBJ databases">
        <authorList>
            <consortium name="Pathogen Informatics"/>
        </authorList>
    </citation>
    <scope>NUCLEOTIDE SEQUENCE</scope>
</reference>
<evidence type="ECO:0000313" key="1">
    <source>
        <dbReference type="EMBL" id="VEL17342.1"/>
    </source>
</evidence>
<accession>A0A448WQ44</accession>
<gene>
    <name evidence="1" type="ORF">PXEA_LOCUS10782</name>
</gene>
<name>A0A448WQ44_9PLAT</name>
<sequence length="175" mass="20000">MRCVHRILLKVMKEEDSISVHHIGMPMMLYQITPFLHLHECSILLNCKTYTASEYGPYLSFPHNNAAQHLYAPKRRLFAGVEKKVQISKIFRRPGPNTAVADENATEEDATEYDNDSFNHAECEVTNHDIYNFHNNSDCDATVDNIDVTTKANDEVAEIESVFEMRPLIATSNLR</sequence>
<dbReference type="Proteomes" id="UP000784294">
    <property type="component" value="Unassembled WGS sequence"/>
</dbReference>
<keyword evidence="2" id="KW-1185">Reference proteome</keyword>
<organism evidence="1 2">
    <name type="scientific">Protopolystoma xenopodis</name>
    <dbReference type="NCBI Taxonomy" id="117903"/>
    <lineage>
        <taxon>Eukaryota</taxon>
        <taxon>Metazoa</taxon>
        <taxon>Spiralia</taxon>
        <taxon>Lophotrochozoa</taxon>
        <taxon>Platyhelminthes</taxon>
        <taxon>Monogenea</taxon>
        <taxon>Polyopisthocotylea</taxon>
        <taxon>Polystomatidea</taxon>
        <taxon>Polystomatidae</taxon>
        <taxon>Protopolystoma</taxon>
    </lineage>
</organism>
<dbReference type="AlphaFoldDB" id="A0A448WQ44"/>
<dbReference type="EMBL" id="CAAALY010032201">
    <property type="protein sequence ID" value="VEL17342.1"/>
    <property type="molecule type" value="Genomic_DNA"/>
</dbReference>
<proteinExistence type="predicted"/>
<comment type="caution">
    <text evidence="1">The sequence shown here is derived from an EMBL/GenBank/DDBJ whole genome shotgun (WGS) entry which is preliminary data.</text>
</comment>
<evidence type="ECO:0000313" key="2">
    <source>
        <dbReference type="Proteomes" id="UP000784294"/>
    </source>
</evidence>
<protein>
    <submittedName>
        <fullName evidence="1">Uncharacterized protein</fullName>
    </submittedName>
</protein>